<feature type="transmembrane region" description="Helical" evidence="1">
    <location>
        <begin position="244"/>
        <end position="264"/>
    </location>
</feature>
<dbReference type="SUPFAM" id="SSF53448">
    <property type="entry name" value="Nucleotide-diphospho-sugar transferases"/>
    <property type="match status" value="1"/>
</dbReference>
<dbReference type="InterPro" id="IPR029044">
    <property type="entry name" value="Nucleotide-diphossugar_trans"/>
</dbReference>
<keyword evidence="1" id="KW-0472">Membrane</keyword>
<dbReference type="EMBL" id="AZAC01000003">
    <property type="protein sequence ID" value="KIX15436.1"/>
    <property type="molecule type" value="Genomic_DNA"/>
</dbReference>
<feature type="domain" description="Glycosyltransferase 2-like" evidence="2">
    <location>
        <begin position="4"/>
        <end position="174"/>
    </location>
</feature>
<reference evidence="3 4" key="1">
    <citation type="submission" date="2013-11" db="EMBL/GenBank/DDBJ databases">
        <title>Metagenomic analysis of a methanogenic consortium involved in long chain n-alkane degradation.</title>
        <authorList>
            <person name="Davidova I.A."/>
            <person name="Callaghan A.V."/>
            <person name="Wawrik B."/>
            <person name="Pruitt S."/>
            <person name="Marks C."/>
            <person name="Duncan K.E."/>
            <person name="Suflita J.M."/>
        </authorList>
    </citation>
    <scope>NUCLEOTIDE SEQUENCE [LARGE SCALE GENOMIC DNA]</scope>
    <source>
        <strain evidence="3 4">SPR</strain>
    </source>
</reference>
<protein>
    <recommendedName>
        <fullName evidence="2">Glycosyltransferase 2-like domain-containing protein</fullName>
    </recommendedName>
</protein>
<keyword evidence="4" id="KW-1185">Reference proteome</keyword>
<proteinExistence type="predicted"/>
<keyword evidence="1" id="KW-0812">Transmembrane</keyword>
<dbReference type="PANTHER" id="PTHR43179:SF7">
    <property type="entry name" value="RHAMNOSYLTRANSFERASE WBBL"/>
    <property type="match status" value="1"/>
</dbReference>
<sequence>MDLSIIIVTFNSESVIGDCLDALGKWAGRTLVVDNASKDNSVALVKKRGVELKELSQNTGFARGANTGARLAKGKVLCFLNPDCLPSEELLKRGYSAVNQARALAAVPFLYETGGLKTDGRQPGYTRLKLCHDILSTAYPIKKFDKRIKNISGYHDRNWSWPHGACFFIKREVFLKLGGFDSRLFTYMEDVDLGYKLWRAGGGLVQLNHEIRHQTASGSNISIAHRRWLMTAGRVKYGKLHYGTLWAVMLGMAALPGLVIKGLLK</sequence>
<evidence type="ECO:0000259" key="2">
    <source>
        <dbReference type="Pfam" id="PF00535"/>
    </source>
</evidence>
<dbReference type="Gene3D" id="3.90.550.10">
    <property type="entry name" value="Spore Coat Polysaccharide Biosynthesis Protein SpsA, Chain A"/>
    <property type="match status" value="1"/>
</dbReference>
<dbReference type="InterPro" id="IPR001173">
    <property type="entry name" value="Glyco_trans_2-like"/>
</dbReference>
<dbReference type="AlphaFoldDB" id="A0A0D2JIC7"/>
<dbReference type="InParanoid" id="A0A0D2JIC7"/>
<comment type="caution">
    <text evidence="3">The sequence shown here is derived from an EMBL/GenBank/DDBJ whole genome shotgun (WGS) entry which is preliminary data.</text>
</comment>
<evidence type="ECO:0000313" key="3">
    <source>
        <dbReference type="EMBL" id="KIX15436.1"/>
    </source>
</evidence>
<dbReference type="PANTHER" id="PTHR43179">
    <property type="entry name" value="RHAMNOSYLTRANSFERASE WBBL"/>
    <property type="match status" value="1"/>
</dbReference>
<dbReference type="RefSeq" id="WP_044346779.1">
    <property type="nucleotide sequence ID" value="NZ_AZAC01000003.1"/>
</dbReference>
<evidence type="ECO:0000256" key="1">
    <source>
        <dbReference type="SAM" id="Phobius"/>
    </source>
</evidence>
<gene>
    <name evidence="3" type="ORF">X474_03850</name>
</gene>
<dbReference type="Pfam" id="PF00535">
    <property type="entry name" value="Glycos_transf_2"/>
    <property type="match status" value="1"/>
</dbReference>
<organism evidence="3 4">
    <name type="scientific">Dethiosulfatarculus sandiegensis</name>
    <dbReference type="NCBI Taxonomy" id="1429043"/>
    <lineage>
        <taxon>Bacteria</taxon>
        <taxon>Pseudomonadati</taxon>
        <taxon>Thermodesulfobacteriota</taxon>
        <taxon>Desulfarculia</taxon>
        <taxon>Desulfarculales</taxon>
        <taxon>Desulfarculaceae</taxon>
        <taxon>Dethiosulfatarculus</taxon>
    </lineage>
</organism>
<dbReference type="Proteomes" id="UP000032233">
    <property type="component" value="Unassembled WGS sequence"/>
</dbReference>
<dbReference type="STRING" id="1429043.X474_03850"/>
<accession>A0A0D2JIC7</accession>
<evidence type="ECO:0000313" key="4">
    <source>
        <dbReference type="Proteomes" id="UP000032233"/>
    </source>
</evidence>
<keyword evidence="1" id="KW-1133">Transmembrane helix</keyword>
<name>A0A0D2JIC7_9BACT</name>